<reference evidence="3" key="1">
    <citation type="journal article" date="2019" name="Int. J. Syst. Evol. Microbiol.">
        <title>The Global Catalogue of Microorganisms (GCM) 10K type strain sequencing project: providing services to taxonomists for standard genome sequencing and annotation.</title>
        <authorList>
            <consortium name="The Broad Institute Genomics Platform"/>
            <consortium name="The Broad Institute Genome Sequencing Center for Infectious Disease"/>
            <person name="Wu L."/>
            <person name="Ma J."/>
        </authorList>
    </citation>
    <scope>NUCLEOTIDE SEQUENCE [LARGE SCALE GENOMIC DNA]</scope>
    <source>
        <strain evidence="3">JCM 17666</strain>
    </source>
</reference>
<evidence type="ECO:0000313" key="2">
    <source>
        <dbReference type="EMBL" id="GAA4342386.1"/>
    </source>
</evidence>
<evidence type="ECO:0008006" key="4">
    <source>
        <dbReference type="Google" id="ProtNLM"/>
    </source>
</evidence>
<gene>
    <name evidence="2" type="ORF">GCM10023144_44380</name>
</gene>
<keyword evidence="3" id="KW-1185">Reference proteome</keyword>
<feature type="region of interest" description="Disordered" evidence="1">
    <location>
        <begin position="15"/>
        <end position="47"/>
    </location>
</feature>
<protein>
    <recommendedName>
        <fullName evidence="4">Flagellar protein FlaG</fullName>
    </recommendedName>
</protein>
<dbReference type="SUPFAM" id="SSF160214">
    <property type="entry name" value="FlaG-like"/>
    <property type="match status" value="1"/>
</dbReference>
<dbReference type="Pfam" id="PF03646">
    <property type="entry name" value="FlaG"/>
    <property type="match status" value="1"/>
</dbReference>
<dbReference type="EMBL" id="BAABFO010000033">
    <property type="protein sequence ID" value="GAA4342386.1"/>
    <property type="molecule type" value="Genomic_DNA"/>
</dbReference>
<sequence>MSIAITAHPVDPRLTASAAASAAQPASATSAPSAAPDPSLPSTAQIPQVGELQEAVDSFNSFVPLAAHNITFAIDDDSGQVVVKVMDGDTNTVIRQIPSEEALQLSRSLDKLEGLLLKSSA</sequence>
<name>A0ABP8HPR6_9BURK</name>
<dbReference type="InterPro" id="IPR005186">
    <property type="entry name" value="FlaG"/>
</dbReference>
<dbReference type="PANTHER" id="PTHR37166:SF1">
    <property type="entry name" value="PROTEIN FLAG"/>
    <property type="match status" value="1"/>
</dbReference>
<evidence type="ECO:0000256" key="1">
    <source>
        <dbReference type="SAM" id="MobiDB-lite"/>
    </source>
</evidence>
<dbReference type="InterPro" id="IPR035924">
    <property type="entry name" value="FlaG-like_sf"/>
</dbReference>
<dbReference type="Gene3D" id="3.30.160.170">
    <property type="entry name" value="FlaG-like"/>
    <property type="match status" value="1"/>
</dbReference>
<comment type="caution">
    <text evidence="2">The sequence shown here is derived from an EMBL/GenBank/DDBJ whole genome shotgun (WGS) entry which is preliminary data.</text>
</comment>
<dbReference type="RefSeq" id="WP_345252124.1">
    <property type="nucleotide sequence ID" value="NZ_BAABFO010000033.1"/>
</dbReference>
<dbReference type="Proteomes" id="UP001501671">
    <property type="component" value="Unassembled WGS sequence"/>
</dbReference>
<organism evidence="2 3">
    <name type="scientific">Pigmentiphaga soli</name>
    <dbReference type="NCBI Taxonomy" id="1007095"/>
    <lineage>
        <taxon>Bacteria</taxon>
        <taxon>Pseudomonadati</taxon>
        <taxon>Pseudomonadota</taxon>
        <taxon>Betaproteobacteria</taxon>
        <taxon>Burkholderiales</taxon>
        <taxon>Alcaligenaceae</taxon>
        <taxon>Pigmentiphaga</taxon>
    </lineage>
</organism>
<feature type="compositionally biased region" description="Low complexity" evidence="1">
    <location>
        <begin position="15"/>
        <end position="44"/>
    </location>
</feature>
<accession>A0ABP8HPR6</accession>
<dbReference type="PANTHER" id="PTHR37166">
    <property type="entry name" value="PROTEIN FLAG"/>
    <property type="match status" value="1"/>
</dbReference>
<evidence type="ECO:0000313" key="3">
    <source>
        <dbReference type="Proteomes" id="UP001501671"/>
    </source>
</evidence>
<proteinExistence type="predicted"/>